<keyword evidence="2" id="KW-0805">Transcription regulation</keyword>
<dbReference type="Gene3D" id="1.25.40.10">
    <property type="entry name" value="Tetratricopeptide repeat domain"/>
    <property type="match status" value="1"/>
</dbReference>
<dbReference type="Pfam" id="PF03704">
    <property type="entry name" value="BTAD"/>
    <property type="match status" value="1"/>
</dbReference>
<dbReference type="InterPro" id="IPR016032">
    <property type="entry name" value="Sig_transdc_resp-reg_C-effctor"/>
</dbReference>
<comment type="similarity">
    <text evidence="1">Belongs to the AfsR/DnrI/RedD regulatory family.</text>
</comment>
<dbReference type="InterPro" id="IPR011990">
    <property type="entry name" value="TPR-like_helical_dom_sf"/>
</dbReference>
<feature type="DNA-binding region" description="OmpR/PhoB-type" evidence="5">
    <location>
        <begin position="6"/>
        <end position="111"/>
    </location>
</feature>
<dbReference type="InterPro" id="IPR005158">
    <property type="entry name" value="BTAD"/>
</dbReference>
<keyword evidence="4" id="KW-0804">Transcription</keyword>
<proteinExistence type="inferred from homology"/>
<keyword evidence="3 5" id="KW-0238">DNA-binding</keyword>
<reference evidence="8" key="1">
    <citation type="journal article" date="2019" name="Int. J. Syst. Evol. Microbiol.">
        <title>The Global Catalogue of Microorganisms (GCM) 10K type strain sequencing project: providing services to taxonomists for standard genome sequencing and annotation.</title>
        <authorList>
            <consortium name="The Broad Institute Genomics Platform"/>
            <consortium name="The Broad Institute Genome Sequencing Center for Infectious Disease"/>
            <person name="Wu L."/>
            <person name="Ma J."/>
        </authorList>
    </citation>
    <scope>NUCLEOTIDE SEQUENCE [LARGE SCALE GENOMIC DNA]</scope>
    <source>
        <strain evidence="8">JCM 3146</strain>
    </source>
</reference>
<dbReference type="InterPro" id="IPR036388">
    <property type="entry name" value="WH-like_DNA-bd_sf"/>
</dbReference>
<dbReference type="SMART" id="SM00862">
    <property type="entry name" value="Trans_reg_C"/>
    <property type="match status" value="1"/>
</dbReference>
<comment type="caution">
    <text evidence="7">The sequence shown here is derived from an EMBL/GenBank/DDBJ whole genome shotgun (WGS) entry which is preliminary data.</text>
</comment>
<organism evidence="7 8">
    <name type="scientific">Actinoallomurus spadix</name>
    <dbReference type="NCBI Taxonomy" id="79912"/>
    <lineage>
        <taxon>Bacteria</taxon>
        <taxon>Bacillati</taxon>
        <taxon>Actinomycetota</taxon>
        <taxon>Actinomycetes</taxon>
        <taxon>Streptosporangiales</taxon>
        <taxon>Thermomonosporaceae</taxon>
        <taxon>Actinoallomurus</taxon>
    </lineage>
</organism>
<dbReference type="Gene3D" id="1.10.10.10">
    <property type="entry name" value="Winged helix-like DNA-binding domain superfamily/Winged helix DNA-binding domain"/>
    <property type="match status" value="1"/>
</dbReference>
<dbReference type="InterPro" id="IPR051677">
    <property type="entry name" value="AfsR-DnrI-RedD_regulator"/>
</dbReference>
<evidence type="ECO:0000256" key="5">
    <source>
        <dbReference type="PROSITE-ProRule" id="PRU01091"/>
    </source>
</evidence>
<feature type="domain" description="OmpR/PhoB-type" evidence="6">
    <location>
        <begin position="6"/>
        <end position="111"/>
    </location>
</feature>
<keyword evidence="8" id="KW-1185">Reference proteome</keyword>
<dbReference type="PANTHER" id="PTHR35807">
    <property type="entry name" value="TRANSCRIPTIONAL REGULATOR REDD-RELATED"/>
    <property type="match status" value="1"/>
</dbReference>
<dbReference type="SUPFAM" id="SSF46894">
    <property type="entry name" value="C-terminal effector domain of the bipartite response regulators"/>
    <property type="match status" value="1"/>
</dbReference>
<accession>A0ABP3H922</accession>
<evidence type="ECO:0000256" key="3">
    <source>
        <dbReference type="ARBA" id="ARBA00023125"/>
    </source>
</evidence>
<dbReference type="Proteomes" id="UP001501822">
    <property type="component" value="Unassembled WGS sequence"/>
</dbReference>
<dbReference type="InterPro" id="IPR001867">
    <property type="entry name" value="OmpR/PhoB-type_DNA-bd"/>
</dbReference>
<dbReference type="Pfam" id="PF00486">
    <property type="entry name" value="Trans_reg_C"/>
    <property type="match status" value="1"/>
</dbReference>
<dbReference type="PANTHER" id="PTHR35807:SF1">
    <property type="entry name" value="TRANSCRIPTIONAL REGULATOR REDD"/>
    <property type="match status" value="1"/>
</dbReference>
<sequence length="298" mass="33087">MSLESERVPSGQGGPWVEFRILGHLEVIVRGGLLGVGPLKQRTLLAYLLLHPNQVVPAGRLVEALWGEDPPRTARQSLQNGIGGLRKLISATRTLGAASIATRAPGYMLEVDPQAIDVHRFLRLRAEGRTALAGRRYEDASRSFRRALSCWRGSVLSDLVEAGVTWPAIDHLEEMRLAALEDRIDADLRLGRYSDVAGEVAQLLAATPLRERLWERLIIALYRADRQADALAAYRNCRRVLVDELGIEPNRRLRELERAILAQDTQYVMCLPESPKPAAFMDPEFFLGGTLSLPARSA</sequence>
<dbReference type="EMBL" id="BAAABM010000062">
    <property type="protein sequence ID" value="GAA0363708.1"/>
    <property type="molecule type" value="Genomic_DNA"/>
</dbReference>
<dbReference type="CDD" id="cd15831">
    <property type="entry name" value="BTAD"/>
    <property type="match status" value="1"/>
</dbReference>
<name>A0ABP3H922_9ACTN</name>
<evidence type="ECO:0000256" key="4">
    <source>
        <dbReference type="ARBA" id="ARBA00023163"/>
    </source>
</evidence>
<evidence type="ECO:0000259" key="6">
    <source>
        <dbReference type="PROSITE" id="PS51755"/>
    </source>
</evidence>
<dbReference type="SUPFAM" id="SSF48452">
    <property type="entry name" value="TPR-like"/>
    <property type="match status" value="1"/>
</dbReference>
<protein>
    <recommendedName>
        <fullName evidence="6">OmpR/PhoB-type domain-containing protein</fullName>
    </recommendedName>
</protein>
<evidence type="ECO:0000256" key="1">
    <source>
        <dbReference type="ARBA" id="ARBA00005820"/>
    </source>
</evidence>
<evidence type="ECO:0000256" key="2">
    <source>
        <dbReference type="ARBA" id="ARBA00023015"/>
    </source>
</evidence>
<dbReference type="SMART" id="SM01043">
    <property type="entry name" value="BTAD"/>
    <property type="match status" value="1"/>
</dbReference>
<dbReference type="RefSeq" id="WP_252811232.1">
    <property type="nucleotide sequence ID" value="NZ_BAAABM010000062.1"/>
</dbReference>
<evidence type="ECO:0000313" key="8">
    <source>
        <dbReference type="Proteomes" id="UP001501822"/>
    </source>
</evidence>
<dbReference type="PROSITE" id="PS51755">
    <property type="entry name" value="OMPR_PHOB"/>
    <property type="match status" value="1"/>
</dbReference>
<evidence type="ECO:0000313" key="7">
    <source>
        <dbReference type="EMBL" id="GAA0363708.1"/>
    </source>
</evidence>
<gene>
    <name evidence="7" type="ORF">GCM10010151_62140</name>
</gene>